<protein>
    <submittedName>
        <fullName evidence="2">Uncharacterized protein</fullName>
    </submittedName>
</protein>
<dbReference type="AlphaFoldDB" id="A0A9P0PXY9"/>
<evidence type="ECO:0000313" key="3">
    <source>
        <dbReference type="Proteomes" id="UP001152888"/>
    </source>
</evidence>
<comment type="caution">
    <text evidence="2">The sequence shown here is derived from an EMBL/GenBank/DDBJ whole genome shotgun (WGS) entry which is preliminary data.</text>
</comment>
<dbReference type="Proteomes" id="UP001152888">
    <property type="component" value="Unassembled WGS sequence"/>
</dbReference>
<proteinExistence type="predicted"/>
<keyword evidence="3" id="KW-1185">Reference proteome</keyword>
<feature type="transmembrane region" description="Helical" evidence="1">
    <location>
        <begin position="21"/>
        <end position="40"/>
    </location>
</feature>
<keyword evidence="1" id="KW-1133">Transmembrane helix</keyword>
<evidence type="ECO:0000256" key="1">
    <source>
        <dbReference type="SAM" id="Phobius"/>
    </source>
</evidence>
<keyword evidence="1" id="KW-0472">Membrane</keyword>
<accession>A0A9P0PXY9</accession>
<gene>
    <name evidence="2" type="ORF">ACAOBT_LOCUS27224</name>
</gene>
<dbReference type="EMBL" id="CAKOFQ010007531">
    <property type="protein sequence ID" value="CAH2003160.1"/>
    <property type="molecule type" value="Genomic_DNA"/>
</dbReference>
<name>A0A9P0PXY9_ACAOB</name>
<organism evidence="2 3">
    <name type="scientific">Acanthoscelides obtectus</name>
    <name type="common">Bean weevil</name>
    <name type="synonym">Bruchus obtectus</name>
    <dbReference type="NCBI Taxonomy" id="200917"/>
    <lineage>
        <taxon>Eukaryota</taxon>
        <taxon>Metazoa</taxon>
        <taxon>Ecdysozoa</taxon>
        <taxon>Arthropoda</taxon>
        <taxon>Hexapoda</taxon>
        <taxon>Insecta</taxon>
        <taxon>Pterygota</taxon>
        <taxon>Neoptera</taxon>
        <taxon>Endopterygota</taxon>
        <taxon>Coleoptera</taxon>
        <taxon>Polyphaga</taxon>
        <taxon>Cucujiformia</taxon>
        <taxon>Chrysomeloidea</taxon>
        <taxon>Chrysomelidae</taxon>
        <taxon>Bruchinae</taxon>
        <taxon>Bruchini</taxon>
        <taxon>Acanthoscelides</taxon>
    </lineage>
</organism>
<evidence type="ECO:0000313" key="2">
    <source>
        <dbReference type="EMBL" id="CAH2003160.1"/>
    </source>
</evidence>
<reference evidence="2" key="1">
    <citation type="submission" date="2022-03" db="EMBL/GenBank/DDBJ databases">
        <authorList>
            <person name="Sayadi A."/>
        </authorList>
    </citation>
    <scope>NUCLEOTIDE SEQUENCE</scope>
</reference>
<sequence>MLLQDRTIKYRSALKYLSGGYFIKQGNIFFYFFLFLHTYFGLSSFYNHYLKINDSTSKSPL</sequence>
<keyword evidence="1" id="KW-0812">Transmembrane</keyword>